<sequence length="159" mass="17676">MKWETPEEKEVAYDLLIKQQAAIIELEHDKIANLANASALLADALPNTVFAGFYLYNGKELVLGPFQGKVSCTRIKMGKGVCGEVAEARKTLIVTNVKTHENYISCDSAAMSEIVVPLIKNNQLLGVLDLDSSEIHGYDACDQKYLEKFVDVLLQRTNW</sequence>
<dbReference type="AlphaFoldDB" id="A0A1E5KTT4"/>
<dbReference type="SUPFAM" id="SSF55781">
    <property type="entry name" value="GAF domain-like"/>
    <property type="match status" value="1"/>
</dbReference>
<reference evidence="3 4" key="1">
    <citation type="submission" date="2016-09" db="EMBL/GenBank/DDBJ databases">
        <authorList>
            <person name="Capua I."/>
            <person name="De Benedictis P."/>
            <person name="Joannis T."/>
            <person name="Lombin L.H."/>
            <person name="Cattoli G."/>
        </authorList>
    </citation>
    <scope>NUCLEOTIDE SEQUENCE [LARGE SCALE GENOMIC DNA]</scope>
    <source>
        <strain evidence="3 4">LMG 25899</strain>
    </source>
</reference>
<feature type="domain" description="GAF" evidence="2">
    <location>
        <begin position="48"/>
        <end position="150"/>
    </location>
</feature>
<evidence type="ECO:0000313" key="4">
    <source>
        <dbReference type="Proteomes" id="UP000095256"/>
    </source>
</evidence>
<dbReference type="STRING" id="762845.BCR26_05830"/>
<dbReference type="PANTHER" id="PTHR21021">
    <property type="entry name" value="GAF/PUTATIVE CYTOSKELETAL PROTEIN"/>
    <property type="match status" value="1"/>
</dbReference>
<proteinExistence type="inferred from homology"/>
<dbReference type="Proteomes" id="UP000095256">
    <property type="component" value="Unassembled WGS sequence"/>
</dbReference>
<name>A0A1E5KTT4_9ENTE</name>
<comment type="similarity">
    <text evidence="1">Belongs to the free Met sulfoxide reductase family.</text>
</comment>
<dbReference type="EMBL" id="MIEK01000067">
    <property type="protein sequence ID" value="OEH81029.1"/>
    <property type="molecule type" value="Genomic_DNA"/>
</dbReference>
<protein>
    <submittedName>
        <fullName evidence="3">GAF domain-containing protein</fullName>
    </submittedName>
</protein>
<dbReference type="GO" id="GO:0033745">
    <property type="term" value="F:L-methionine-(R)-S-oxide reductase activity"/>
    <property type="evidence" value="ECO:0007669"/>
    <property type="project" value="TreeGrafter"/>
</dbReference>
<dbReference type="InterPro" id="IPR051330">
    <property type="entry name" value="Phosphatase_reg/MetRdx"/>
</dbReference>
<dbReference type="PANTHER" id="PTHR21021:SF15">
    <property type="entry name" value="FREE METHIONINE-R-SULFOXIDE REDUCTASE"/>
    <property type="match status" value="1"/>
</dbReference>
<comment type="caution">
    <text evidence="3">The sequence shown here is derived from an EMBL/GenBank/DDBJ whole genome shotgun (WGS) entry which is preliminary data.</text>
</comment>
<organism evidence="3 4">
    <name type="scientific">Enterococcus rivorum</name>
    <dbReference type="NCBI Taxonomy" id="762845"/>
    <lineage>
        <taxon>Bacteria</taxon>
        <taxon>Bacillati</taxon>
        <taxon>Bacillota</taxon>
        <taxon>Bacilli</taxon>
        <taxon>Lactobacillales</taxon>
        <taxon>Enterococcaceae</taxon>
        <taxon>Enterococcus</taxon>
    </lineage>
</organism>
<dbReference type="InterPro" id="IPR003018">
    <property type="entry name" value="GAF"/>
</dbReference>
<dbReference type="Gene3D" id="3.30.450.40">
    <property type="match status" value="1"/>
</dbReference>
<evidence type="ECO:0000256" key="1">
    <source>
        <dbReference type="ARBA" id="ARBA00038454"/>
    </source>
</evidence>
<dbReference type="RefSeq" id="WP_069700017.1">
    <property type="nucleotide sequence ID" value="NZ_JAGGMA010000005.1"/>
</dbReference>
<dbReference type="Pfam" id="PF13185">
    <property type="entry name" value="GAF_2"/>
    <property type="match status" value="1"/>
</dbReference>
<dbReference type="FunFam" id="3.30.450.40:FF:000008">
    <property type="entry name" value="GAF domain-containing proteins"/>
    <property type="match status" value="1"/>
</dbReference>
<dbReference type="OrthoDB" id="9796252at2"/>
<keyword evidence="4" id="KW-1185">Reference proteome</keyword>
<gene>
    <name evidence="3" type="ORF">BCR26_05830</name>
</gene>
<dbReference type="GO" id="GO:0005829">
    <property type="term" value="C:cytosol"/>
    <property type="evidence" value="ECO:0007669"/>
    <property type="project" value="TreeGrafter"/>
</dbReference>
<evidence type="ECO:0000313" key="3">
    <source>
        <dbReference type="EMBL" id="OEH81029.1"/>
    </source>
</evidence>
<accession>A0A1E5KTT4</accession>
<evidence type="ECO:0000259" key="2">
    <source>
        <dbReference type="Pfam" id="PF13185"/>
    </source>
</evidence>
<dbReference type="InterPro" id="IPR029016">
    <property type="entry name" value="GAF-like_dom_sf"/>
</dbReference>